<proteinExistence type="predicted"/>
<keyword evidence="3" id="KW-0051">Antiviral defense</keyword>
<evidence type="ECO:0000256" key="3">
    <source>
        <dbReference type="ARBA" id="ARBA00023118"/>
    </source>
</evidence>
<dbReference type="STRING" id="583356.Igag_0917"/>
<dbReference type="GO" id="GO:0051607">
    <property type="term" value="P:defense response to virus"/>
    <property type="evidence" value="ECO:0007669"/>
    <property type="project" value="UniProtKB-KW"/>
</dbReference>
<evidence type="ECO:0000259" key="4">
    <source>
        <dbReference type="Pfam" id="PF18019"/>
    </source>
</evidence>
<dbReference type="InterPro" id="IPR006483">
    <property type="entry name" value="CRISPR-assoc_Cas3_HD"/>
</dbReference>
<gene>
    <name evidence="5" type="ordered locus">Igag_0917</name>
</gene>
<dbReference type="BioCyc" id="IAGG583356:GHAH-900-MONOMER"/>
<feature type="domain" description="HD Cas3-type" evidence="4">
    <location>
        <begin position="33"/>
        <end position="109"/>
    </location>
</feature>
<dbReference type="EMBL" id="CP002098">
    <property type="protein sequence ID" value="ADM27733.1"/>
    <property type="molecule type" value="Genomic_DNA"/>
</dbReference>
<evidence type="ECO:0000256" key="1">
    <source>
        <dbReference type="ARBA" id="ARBA00022723"/>
    </source>
</evidence>
<accession>E0STW7</accession>
<dbReference type="HOGENOM" id="CLU_904919_0_0_2"/>
<dbReference type="GO" id="GO:0016787">
    <property type="term" value="F:hydrolase activity"/>
    <property type="evidence" value="ECO:0007669"/>
    <property type="project" value="UniProtKB-KW"/>
</dbReference>
<dbReference type="GO" id="GO:0046872">
    <property type="term" value="F:metal ion binding"/>
    <property type="evidence" value="ECO:0007669"/>
    <property type="project" value="UniProtKB-KW"/>
</dbReference>
<keyword evidence="1" id="KW-0479">Metal-binding</keyword>
<keyword evidence="6" id="KW-1185">Reference proteome</keyword>
<dbReference type="Proteomes" id="UP000001304">
    <property type="component" value="Chromosome"/>
</dbReference>
<dbReference type="InterPro" id="IPR038257">
    <property type="entry name" value="CRISPR-assoc_Cas3_HD_sf"/>
</dbReference>
<keyword evidence="2" id="KW-0378">Hydrolase</keyword>
<dbReference type="KEGG" id="iag:Igag_0917"/>
<dbReference type="AlphaFoldDB" id="E0STW7"/>
<evidence type="ECO:0000256" key="2">
    <source>
        <dbReference type="ARBA" id="ARBA00022801"/>
    </source>
</evidence>
<sequence length="307" mass="34231">MNSSFGDLVKRLEALTGGRVEEYLSYRPKESEGRETLMSHIMLTVRYASALSDHIVTLARIVRKIDIALSPENARRVVRYLVLFTAFYHDIGKAEAHYQLYAHGAVDRVGVPHNYASVAFVVENDDIFEGFVEALTGNYGVSVRAAEVMFDSSLTAIALHHEYYDYKDLSFVEVLTPLTIALAKNVDSLTELAFHESVFDLLRSLAEEVGRNLNVRIPVPATRRNFSTTLGRAIEYVATLHYEFGALNVRREGGSIRVSMDEAIASVLELAEALTWVLVLADNLAARHRGSTGEESFFASLIGRYYG</sequence>
<reference evidence="5 6" key="1">
    <citation type="journal article" date="2010" name="Stand. Genomic Sci.">
        <title>Complete genome sequence of Ignisphaera aggregans type strain (AQ1.S1).</title>
        <authorList>
            <person name="Goker M."/>
            <person name="Held B."/>
            <person name="Lapidus A."/>
            <person name="Nolan M."/>
            <person name="Spring S."/>
            <person name="Yasawong M."/>
            <person name="Lucas S."/>
            <person name="Glavina Del Rio T."/>
            <person name="Tice H."/>
            <person name="Cheng J.F."/>
            <person name="Goodwin L."/>
            <person name="Tapia R."/>
            <person name="Pitluck S."/>
            <person name="Liolios K."/>
            <person name="Ivanova N."/>
            <person name="Mavromatis K."/>
            <person name="Mikhailova N."/>
            <person name="Pati A."/>
            <person name="Chen A."/>
            <person name="Palaniappan K."/>
            <person name="Brambilla E."/>
            <person name="Land M."/>
            <person name="Hauser L."/>
            <person name="Chang Y.J."/>
            <person name="Jeffries C.D."/>
            <person name="Brettin T."/>
            <person name="Detter J.C."/>
            <person name="Han C."/>
            <person name="Rohde M."/>
            <person name="Sikorski J."/>
            <person name="Woyke T."/>
            <person name="Bristow J."/>
            <person name="Eisen J.A."/>
            <person name="Markowitz V."/>
            <person name="Hugenholtz P."/>
            <person name="Kyrpides N.C."/>
            <person name="Klenk H.P."/>
        </authorList>
    </citation>
    <scope>NUCLEOTIDE SEQUENCE [LARGE SCALE GENOMIC DNA]</scope>
    <source>
        <strain evidence="6">DSM 17230 / JCM 13409 / AQ1.S1</strain>
    </source>
</reference>
<organism evidence="5 6">
    <name type="scientific">Ignisphaera aggregans (strain DSM 17230 / JCM 13409 / AQ1.S1)</name>
    <dbReference type="NCBI Taxonomy" id="583356"/>
    <lineage>
        <taxon>Archaea</taxon>
        <taxon>Thermoproteota</taxon>
        <taxon>Thermoprotei</taxon>
        <taxon>Desulfurococcales</taxon>
        <taxon>Desulfurococcaceae</taxon>
        <taxon>Ignisphaera</taxon>
    </lineage>
</organism>
<name>E0STW7_IGNAA</name>
<protein>
    <recommendedName>
        <fullName evidence="4">HD Cas3-type domain-containing protein</fullName>
    </recommendedName>
</protein>
<dbReference type="Gene3D" id="1.10.3210.30">
    <property type="match status" value="1"/>
</dbReference>
<evidence type="ECO:0000313" key="5">
    <source>
        <dbReference type="EMBL" id="ADM27733.1"/>
    </source>
</evidence>
<evidence type="ECO:0000313" key="6">
    <source>
        <dbReference type="Proteomes" id="UP000001304"/>
    </source>
</evidence>
<dbReference type="Pfam" id="PF18019">
    <property type="entry name" value="Cas3_HD"/>
    <property type="match status" value="1"/>
</dbReference>